<dbReference type="Proteomes" id="UP000177515">
    <property type="component" value="Chromosome 2"/>
</dbReference>
<accession>A0ABM6FA46</accession>
<dbReference type="PANTHER" id="PTHR42928">
    <property type="entry name" value="TRICARBOXYLATE-BINDING PROTEIN"/>
    <property type="match status" value="1"/>
</dbReference>
<gene>
    <name evidence="3" type="ORF">BKK80_21710</name>
</gene>
<evidence type="ECO:0008006" key="5">
    <source>
        <dbReference type="Google" id="ProtNLM"/>
    </source>
</evidence>
<sequence>MLNPFLRSGLLRACLLLFLAATFGACPVVARAEDFPARPITIVVPFTAGGAADVGARRIAEKVTEYTGQPVLVDNRPGGGGQIGASAVKNARPDGYVLYLASVGSHAINSSLYTKLSYDPVKDFAPVAPLFSFPHVLVVPPSSPARSPADLAALSKGRPGGLSYASMGIGSGGHLLAEMFRSRTRLEATHVPYKGSSQAVADAVAGRFDFFFNGIVDSLPLVREGKVRALAIADTQRSPLLPNLPTMIELGYPDFVLNAWFGVVAPAGTPKAVVAKLNAEFAKAARDPEVVAKMAEQGAKMMTGTPEEFASLMRSETIRLGKVVRESGAHLD</sequence>
<dbReference type="PANTHER" id="PTHR42928:SF5">
    <property type="entry name" value="BLR1237 PROTEIN"/>
    <property type="match status" value="1"/>
</dbReference>
<dbReference type="Pfam" id="PF03401">
    <property type="entry name" value="TctC"/>
    <property type="match status" value="1"/>
</dbReference>
<feature type="chain" id="PRO_5047162167" description="Tripartite tricarboxylate transporter substrate binding protein" evidence="2">
    <location>
        <begin position="33"/>
        <end position="332"/>
    </location>
</feature>
<feature type="signal peptide" evidence="2">
    <location>
        <begin position="1"/>
        <end position="32"/>
    </location>
</feature>
<evidence type="ECO:0000256" key="1">
    <source>
        <dbReference type="ARBA" id="ARBA00006987"/>
    </source>
</evidence>
<evidence type="ECO:0000313" key="4">
    <source>
        <dbReference type="Proteomes" id="UP000177515"/>
    </source>
</evidence>
<name>A0ABM6FA46_9BURK</name>
<organism evidence="3 4">
    <name type="scientific">Cupriavidus malaysiensis</name>
    <dbReference type="NCBI Taxonomy" id="367825"/>
    <lineage>
        <taxon>Bacteria</taxon>
        <taxon>Pseudomonadati</taxon>
        <taxon>Pseudomonadota</taxon>
        <taxon>Betaproteobacteria</taxon>
        <taxon>Burkholderiales</taxon>
        <taxon>Burkholderiaceae</taxon>
        <taxon>Cupriavidus</taxon>
    </lineage>
</organism>
<dbReference type="SUPFAM" id="SSF53850">
    <property type="entry name" value="Periplasmic binding protein-like II"/>
    <property type="match status" value="1"/>
</dbReference>
<dbReference type="PIRSF" id="PIRSF017082">
    <property type="entry name" value="YflP"/>
    <property type="match status" value="1"/>
</dbReference>
<dbReference type="Gene3D" id="3.40.190.150">
    <property type="entry name" value="Bordetella uptake gene, domain 1"/>
    <property type="match status" value="1"/>
</dbReference>
<dbReference type="InterPro" id="IPR005064">
    <property type="entry name" value="BUG"/>
</dbReference>
<reference evidence="3 4" key="1">
    <citation type="submission" date="2016-10" db="EMBL/GenBank/DDBJ databases">
        <title>Complete genome sequences of three Cupriavidus strains isolated from various Malaysian environments.</title>
        <authorList>
            <person name="Abdullah A.A.-A."/>
            <person name="Shafie N.A.H."/>
            <person name="Lau N.S."/>
        </authorList>
    </citation>
    <scope>NUCLEOTIDE SEQUENCE [LARGE SCALE GENOMIC DNA]</scope>
    <source>
        <strain evidence="3 4">USMAA1020</strain>
    </source>
</reference>
<protein>
    <recommendedName>
        <fullName evidence="5">Tripartite tricarboxylate transporter substrate binding protein</fullName>
    </recommendedName>
</protein>
<dbReference type="RefSeq" id="WP_071017116.1">
    <property type="nucleotide sequence ID" value="NZ_CP017755.1"/>
</dbReference>
<dbReference type="Gene3D" id="3.40.190.10">
    <property type="entry name" value="Periplasmic binding protein-like II"/>
    <property type="match status" value="1"/>
</dbReference>
<dbReference type="InterPro" id="IPR042100">
    <property type="entry name" value="Bug_dom1"/>
</dbReference>
<evidence type="ECO:0000313" key="3">
    <source>
        <dbReference type="EMBL" id="AOZ08565.1"/>
    </source>
</evidence>
<keyword evidence="4" id="KW-1185">Reference proteome</keyword>
<dbReference type="PROSITE" id="PS51257">
    <property type="entry name" value="PROKAR_LIPOPROTEIN"/>
    <property type="match status" value="1"/>
</dbReference>
<dbReference type="CDD" id="cd13578">
    <property type="entry name" value="PBP2_Bug27"/>
    <property type="match status" value="1"/>
</dbReference>
<keyword evidence="2" id="KW-0732">Signal</keyword>
<dbReference type="EMBL" id="CP017755">
    <property type="protein sequence ID" value="AOZ08565.1"/>
    <property type="molecule type" value="Genomic_DNA"/>
</dbReference>
<evidence type="ECO:0000256" key="2">
    <source>
        <dbReference type="SAM" id="SignalP"/>
    </source>
</evidence>
<comment type="similarity">
    <text evidence="1">Belongs to the UPF0065 (bug) family.</text>
</comment>
<proteinExistence type="inferred from homology"/>